<dbReference type="EMBL" id="KC977570">
    <property type="protein sequence ID" value="AGO82776.1"/>
    <property type="molecule type" value="Genomic_DNA"/>
</dbReference>
<accession>S4VXH5</accession>
<dbReference type="KEGG" id="vg:16512934"/>
<organism evidence="2 3">
    <name type="scientific">Pandoravirus dulcis</name>
    <dbReference type="NCBI Taxonomy" id="1349409"/>
    <lineage>
        <taxon>Viruses</taxon>
        <taxon>Pandoravirus</taxon>
    </lineage>
</organism>
<evidence type="ECO:0000313" key="2">
    <source>
        <dbReference type="EMBL" id="AGO82776.1"/>
    </source>
</evidence>
<feature type="region of interest" description="Disordered" evidence="1">
    <location>
        <begin position="1"/>
        <end position="32"/>
    </location>
</feature>
<name>S4VXH5_9VIRU</name>
<sequence>MPCRRRVRVPIREATREDDEKGARQKRRKETVATRPRFGSRLVSVLVVWPVLLPPYEGGRDAIGRDLVASVMATRHDKRTTMYGSAE</sequence>
<dbReference type="Proteomes" id="UP000201566">
    <property type="component" value="Segment"/>
</dbReference>
<protein>
    <submittedName>
        <fullName evidence="2">Uncharacterized protein</fullName>
    </submittedName>
</protein>
<evidence type="ECO:0000256" key="1">
    <source>
        <dbReference type="SAM" id="MobiDB-lite"/>
    </source>
</evidence>
<dbReference type="RefSeq" id="YP_008319445.1">
    <property type="nucleotide sequence ID" value="NC_021858.1"/>
</dbReference>
<gene>
    <name evidence="2" type="ORF">pdul_cds_638</name>
</gene>
<proteinExistence type="predicted"/>
<feature type="compositionally biased region" description="Basic and acidic residues" evidence="1">
    <location>
        <begin position="10"/>
        <end position="23"/>
    </location>
</feature>
<reference evidence="2 3" key="1">
    <citation type="journal article" date="2013" name="Science">
        <title>Pandoraviruses: amoeba viruses with genomes up to 2.5 Mb reaching that of parasitic eukaryotes.</title>
        <authorList>
            <person name="Philippe N."/>
            <person name="Legendre M."/>
            <person name="Doutre G."/>
            <person name="Coute Y."/>
            <person name="Poirot O."/>
            <person name="Lescot M."/>
            <person name="Arslan D."/>
            <person name="Seltzer V."/>
            <person name="Bertaux L."/>
            <person name="Bruley C."/>
            <person name="Garin J."/>
            <person name="Claverie J.M."/>
            <person name="Abergel C."/>
        </authorList>
    </citation>
    <scope>NUCLEOTIDE SEQUENCE [LARGE SCALE GENOMIC DNA]</scope>
    <source>
        <strain evidence="2">Melbourne</strain>
    </source>
</reference>
<evidence type="ECO:0000313" key="3">
    <source>
        <dbReference type="Proteomes" id="UP000201566"/>
    </source>
</evidence>
<dbReference type="GeneID" id="16512934"/>